<dbReference type="SUPFAM" id="SSF160631">
    <property type="entry name" value="SMI1/KNR4-like"/>
    <property type="match status" value="1"/>
</dbReference>
<name>A0ABX4BQW4_FLAFR</name>
<accession>A0ABX4BQW4</accession>
<evidence type="ECO:0000256" key="1">
    <source>
        <dbReference type="SAM" id="Phobius"/>
    </source>
</evidence>
<proteinExistence type="predicted"/>
<dbReference type="InterPro" id="IPR037883">
    <property type="entry name" value="Knr4/Smi1-like_sf"/>
</dbReference>
<dbReference type="Proteomes" id="UP000198382">
    <property type="component" value="Unassembled WGS sequence"/>
</dbReference>
<reference evidence="2 3" key="1">
    <citation type="submission" date="2016-11" db="EMBL/GenBank/DDBJ databases">
        <title>Whole genomes of Flavobacteriaceae.</title>
        <authorList>
            <person name="Stine C."/>
            <person name="Li C."/>
            <person name="Tadesse D."/>
        </authorList>
    </citation>
    <scope>NUCLEOTIDE SEQUENCE [LARGE SCALE GENOMIC DNA]</scope>
    <source>
        <strain evidence="2 3">DSM 15937</strain>
    </source>
</reference>
<dbReference type="EMBL" id="MUGV01000018">
    <property type="protein sequence ID" value="OXA79148.1"/>
    <property type="molecule type" value="Genomic_DNA"/>
</dbReference>
<protein>
    <submittedName>
        <fullName evidence="2">Uncharacterized protein</fullName>
    </submittedName>
</protein>
<comment type="caution">
    <text evidence="2">The sequence shown here is derived from an EMBL/GenBank/DDBJ whole genome shotgun (WGS) entry which is preliminary data.</text>
</comment>
<keyword evidence="1" id="KW-1133">Transmembrane helix</keyword>
<keyword evidence="3" id="KW-1185">Reference proteome</keyword>
<evidence type="ECO:0000313" key="3">
    <source>
        <dbReference type="Proteomes" id="UP000198382"/>
    </source>
</evidence>
<feature type="transmembrane region" description="Helical" evidence="1">
    <location>
        <begin position="6"/>
        <end position="26"/>
    </location>
</feature>
<keyword evidence="1" id="KW-0812">Transmembrane</keyword>
<evidence type="ECO:0000313" key="2">
    <source>
        <dbReference type="EMBL" id="OXA79148.1"/>
    </source>
</evidence>
<gene>
    <name evidence="2" type="ORF">B0A65_11420</name>
</gene>
<dbReference type="RefSeq" id="WP_074658996.1">
    <property type="nucleotide sequence ID" value="NZ_MUGV01000018.1"/>
</dbReference>
<organism evidence="2 3">
    <name type="scientific">Flavobacterium frigidimaris</name>
    <dbReference type="NCBI Taxonomy" id="262320"/>
    <lineage>
        <taxon>Bacteria</taxon>
        <taxon>Pseudomonadati</taxon>
        <taxon>Bacteroidota</taxon>
        <taxon>Flavobacteriia</taxon>
        <taxon>Flavobacteriales</taxon>
        <taxon>Flavobacteriaceae</taxon>
        <taxon>Flavobacterium</taxon>
    </lineage>
</organism>
<keyword evidence="1" id="KW-0472">Membrane</keyword>
<sequence>MKILITLLSIIAGLIILYFGLAFILIQIRRPKFNNKGYTKLEKKLLDIFTSMFDPDLADKIKMQIEYFENKRKWRQYWEKSMSIELYGDKKMSPKFKYPRQDESKIATIRFKVNEEKYSIDFNSYDGRIWGWKIRPNPKLIQKTDNIEVTGKKINNDPNEKVLITIEKTEFKIIPNFGGVIGEIAKVKPIKVAFNPLIPQQIEIFKRKIDSVLPNGYIKIIEQTEGLEFNDFRISGISEIQRTGLDDGDYFHLVEFDYGIITIKENDKNGEIYFCHFSDGSIDKLGTDFDKILKERTA</sequence>